<organism evidence="1 2">
    <name type="scientific">Paramuricea clavata</name>
    <name type="common">Red gorgonian</name>
    <name type="synonym">Violescent sea-whip</name>
    <dbReference type="NCBI Taxonomy" id="317549"/>
    <lineage>
        <taxon>Eukaryota</taxon>
        <taxon>Metazoa</taxon>
        <taxon>Cnidaria</taxon>
        <taxon>Anthozoa</taxon>
        <taxon>Octocorallia</taxon>
        <taxon>Malacalcyonacea</taxon>
        <taxon>Plexauridae</taxon>
        <taxon>Paramuricea</taxon>
    </lineage>
</organism>
<dbReference type="Gene3D" id="3.90.70.80">
    <property type="match status" value="1"/>
</dbReference>
<dbReference type="Proteomes" id="UP001152795">
    <property type="component" value="Unassembled WGS sequence"/>
</dbReference>
<proteinExistence type="predicted"/>
<reference evidence="1" key="1">
    <citation type="submission" date="2020-04" db="EMBL/GenBank/DDBJ databases">
        <authorList>
            <person name="Alioto T."/>
            <person name="Alioto T."/>
            <person name="Gomez Garrido J."/>
        </authorList>
    </citation>
    <scope>NUCLEOTIDE SEQUENCE</scope>
    <source>
        <strain evidence="1">A484AB</strain>
    </source>
</reference>
<name>A0A7D9JZ17_PARCT</name>
<dbReference type="OrthoDB" id="5988773at2759"/>
<accession>A0A7D9JZ17</accession>
<evidence type="ECO:0000313" key="2">
    <source>
        <dbReference type="Proteomes" id="UP001152795"/>
    </source>
</evidence>
<gene>
    <name evidence="1" type="ORF">PACLA_8A076088</name>
</gene>
<protein>
    <submittedName>
        <fullName evidence="1">Uncharacterized protein</fullName>
    </submittedName>
</protein>
<dbReference type="InterPro" id="IPR038765">
    <property type="entry name" value="Papain-like_cys_pep_sf"/>
</dbReference>
<dbReference type="AlphaFoldDB" id="A0A7D9JZ17"/>
<dbReference type="InterPro" id="IPR003323">
    <property type="entry name" value="OTU_dom"/>
</dbReference>
<comment type="caution">
    <text evidence="1">The sequence shown here is derived from an EMBL/GenBank/DDBJ whole genome shotgun (WGS) entry which is preliminary data.</text>
</comment>
<dbReference type="CDD" id="cd22744">
    <property type="entry name" value="OTU"/>
    <property type="match status" value="1"/>
</dbReference>
<dbReference type="SUPFAM" id="SSF54001">
    <property type="entry name" value="Cysteine proteinases"/>
    <property type="match status" value="1"/>
</dbReference>
<dbReference type="PROSITE" id="PS50802">
    <property type="entry name" value="OTU"/>
    <property type="match status" value="1"/>
</dbReference>
<keyword evidence="2" id="KW-1185">Reference proteome</keyword>
<dbReference type="EMBL" id="CACRXK020024124">
    <property type="protein sequence ID" value="CAB4038362.1"/>
    <property type="molecule type" value="Genomic_DNA"/>
</dbReference>
<sequence length="1039" mass="117966">MAFLTIVLFCLLLDNCKTFPVSKYTQQRINEAINCFLKDDSRVAIRREWPSALPADSVTIEHYTTPSIIIWDVLRSFRSVLGNLQCPFCAENQQEHDLKHAGLWTDGSSNCRYEPRLIYDSSCCILLVSAVYVCPHGHQVPSHHPSILSRLPSSHYSIFYLTNRAGFSIEFLSQITALVDHGISFHGIEDIVREQYEQAYWRLRLRYEDDCRRGEKESAATFPLFSQDTYPFPHEKLIRSVFVSYSMLFLSKFHTNMAGRTSSWISCDHTFKSVANIGFVQVSDGTWVRLFNSLFCVLGDNGNVLHWRFTRGESFREVSDIFTDLQRRFQSLEVNIEGIIIDNCCKWRGMFASVLPEVPVKLDLFHAVQRFTGALAREVRVKSGIAKEYGMIFRDPSDLGVTREKCTPDPITIGKNLDSFEKKWTGLKWNGISVINENAKKAIGNLRIHIEKGCLSGIPPRCSTGRNERLHRELNYILHSNKIGLEMAYVRCSRMFFRHNNNNPGLELCCPQINPPPYNDFIQGFGVEKGICFKNSESAVLGLTNDGDNVIASLQQLKSEDINKIKTVISSSMECCKDTFEDHDYSTSDRQKDETALRVALDGISLFEIFRGMEDLGYARFLSKTNLPNSIGIGTLAFKKLSSVTNSAHKLHNEHEHASFVDKTLHGHLTAFGLEHVSIPGDGNCFFSAVSFHLSLLLSSSQIPNALLHHLNSIGISRSMPVADIANVLRMLVVREWRGNREDSYRNFLPENYNYHSETVNFEVSGYFGSDLGDLMPIAMANVLQMPIIIVTSEPHTPLISVCPEETVLYSEPLFLAYNSLGVGHYDAAVSIEKSVKEESNINYILTETHAEKQPSAKVFLLTQLQFLASDLKKSKRSTCRCGQDSKKSAPKRRYRNGNRCRCLREWGGCSRSCKCSGLCGGKICKQYVFTTNSPKRKTSKEKTKHVLQKTPKKLTSTDSTNQAFRMNFLEICFLSAIILHFRNVQRNDMAWNAENVNEMFLLTISNLRNLGIVLPLNRWSVAKIEKELRKLKKHFDSE</sequence>
<evidence type="ECO:0000313" key="1">
    <source>
        <dbReference type="EMBL" id="CAB4038362.1"/>
    </source>
</evidence>